<evidence type="ECO:0000313" key="5">
    <source>
        <dbReference type="Ensembl" id="ENSMALP00000032844.1"/>
    </source>
</evidence>
<dbReference type="InterPro" id="IPR027417">
    <property type="entry name" value="P-loop_NTPase"/>
</dbReference>
<dbReference type="SUPFAM" id="SSF52540">
    <property type="entry name" value="P-loop containing nucleoside triphosphate hydrolases"/>
    <property type="match status" value="1"/>
</dbReference>
<dbReference type="PANTHER" id="PTHR10903">
    <property type="entry name" value="GTPASE, IMAP FAMILY MEMBER-RELATED"/>
    <property type="match status" value="1"/>
</dbReference>
<dbReference type="InterPro" id="IPR006703">
    <property type="entry name" value="G_AIG1"/>
</dbReference>
<name>A0A3Q3KER8_MONAL</name>
<dbReference type="Pfam" id="PF04548">
    <property type="entry name" value="AIG1"/>
    <property type="match status" value="1"/>
</dbReference>
<dbReference type="PROSITE" id="PS51720">
    <property type="entry name" value="G_AIG1"/>
    <property type="match status" value="1"/>
</dbReference>
<evidence type="ECO:0000259" key="4">
    <source>
        <dbReference type="PROSITE" id="PS51720"/>
    </source>
</evidence>
<dbReference type="PANTHER" id="PTHR10903:SF62">
    <property type="entry name" value="GTPASE IMAP FAMILY MEMBER 4-LIKE-RELATED"/>
    <property type="match status" value="1"/>
</dbReference>
<accession>A0A3Q3KER8</accession>
<evidence type="ECO:0000256" key="1">
    <source>
        <dbReference type="ARBA" id="ARBA00008535"/>
    </source>
</evidence>
<reference evidence="5" key="1">
    <citation type="submission" date="2025-08" db="UniProtKB">
        <authorList>
            <consortium name="Ensembl"/>
        </authorList>
    </citation>
    <scope>IDENTIFICATION</scope>
</reference>
<dbReference type="STRING" id="43700.ENSMALP00000032844"/>
<evidence type="ECO:0000256" key="2">
    <source>
        <dbReference type="ARBA" id="ARBA00022741"/>
    </source>
</evidence>
<feature type="domain" description="AIG1-type G" evidence="4">
    <location>
        <begin position="26"/>
        <end position="234"/>
    </location>
</feature>
<keyword evidence="2" id="KW-0547">Nucleotide-binding</keyword>
<dbReference type="Proteomes" id="UP000261600">
    <property type="component" value="Unplaced"/>
</dbReference>
<keyword evidence="3" id="KW-0342">GTP-binding</keyword>
<dbReference type="Ensembl" id="ENSMALT00000033405.1">
    <property type="protein sequence ID" value="ENSMALP00000032844.1"/>
    <property type="gene ID" value="ENSMALG00000022587.1"/>
</dbReference>
<dbReference type="Gene3D" id="3.40.50.300">
    <property type="entry name" value="P-loop containing nucleotide triphosphate hydrolases"/>
    <property type="match status" value="1"/>
</dbReference>
<dbReference type="GO" id="GO:0005525">
    <property type="term" value="F:GTP binding"/>
    <property type="evidence" value="ECO:0007669"/>
    <property type="project" value="UniProtKB-KW"/>
</dbReference>
<protein>
    <recommendedName>
        <fullName evidence="4">AIG1-type G domain-containing protein</fullName>
    </recommendedName>
</protein>
<sequence>MISAKHNHPQRHIFTVLITAEDRPPSEADIIVILGKTGAGKSSLANTTFGEDVFRVYDSSNSGTRECKAVTNTINGRNITLIDTPGLFDTNRSEEEMKPAILECLMECAPGPHAFLIVLKVEKFTEQEKAVIDKISEYFEEKLFRYSTVLFTHGDQLSEGDTIKEFVYQNELMRDLVKKCGDRCHVIDNKYWKNSQQDEYRSNKFQVKELLNTIEKMVENNKGYYTNKMLQAVESEIQKEEESIRRSSANMTQEEIRKQAQINVFSKRVDKAPQRWIQHFLGLASLNSHTFCKRLPSILWLVFSVHPWQS</sequence>
<evidence type="ECO:0000313" key="6">
    <source>
        <dbReference type="Proteomes" id="UP000261600"/>
    </source>
</evidence>
<comment type="similarity">
    <text evidence="1">Belongs to the TRAFAC class TrmE-Era-EngA-EngB-Septin-like GTPase superfamily. AIG1/Toc34/Toc159-like paraseptin GTPase family. IAN subfamily.</text>
</comment>
<reference evidence="5" key="2">
    <citation type="submission" date="2025-09" db="UniProtKB">
        <authorList>
            <consortium name="Ensembl"/>
        </authorList>
    </citation>
    <scope>IDENTIFICATION</scope>
</reference>
<dbReference type="AlphaFoldDB" id="A0A3Q3KER8"/>
<keyword evidence="6" id="KW-1185">Reference proteome</keyword>
<proteinExistence type="inferred from homology"/>
<organism evidence="5 6">
    <name type="scientific">Monopterus albus</name>
    <name type="common">Swamp eel</name>
    <dbReference type="NCBI Taxonomy" id="43700"/>
    <lineage>
        <taxon>Eukaryota</taxon>
        <taxon>Metazoa</taxon>
        <taxon>Chordata</taxon>
        <taxon>Craniata</taxon>
        <taxon>Vertebrata</taxon>
        <taxon>Euteleostomi</taxon>
        <taxon>Actinopterygii</taxon>
        <taxon>Neopterygii</taxon>
        <taxon>Teleostei</taxon>
        <taxon>Neoteleostei</taxon>
        <taxon>Acanthomorphata</taxon>
        <taxon>Anabantaria</taxon>
        <taxon>Synbranchiformes</taxon>
        <taxon>Synbranchidae</taxon>
        <taxon>Monopterus</taxon>
    </lineage>
</organism>
<dbReference type="FunFam" id="3.40.50.300:FF:000366">
    <property type="entry name" value="GTPase, IMAP family member 2"/>
    <property type="match status" value="1"/>
</dbReference>
<evidence type="ECO:0000256" key="3">
    <source>
        <dbReference type="ARBA" id="ARBA00023134"/>
    </source>
</evidence>
<dbReference type="InterPro" id="IPR045058">
    <property type="entry name" value="GIMA/IAN/Toc"/>
</dbReference>